<name>A0A1V2ZYA6_9GAMM</name>
<dbReference type="InterPro" id="IPR021300">
    <property type="entry name" value="Integr_conj_element_PFL4695"/>
</dbReference>
<sequence length="170" mass="18534">MAALLPLLFVSASAQALEVILDTGEGRPAAPYLERLEGAEDPTPRNTAALPPLNDAAERMLPIEPSRLRVAPLQGQPPAHVRETLRNMPRPLCLVGSDPQSLAWLEHHRVALMQAGAVCMLVQAESPEDLERVRDTAHGIPVQLSHGDDLAERLQLDVYPVLISREGIEQ</sequence>
<proteinExistence type="predicted"/>
<accession>A0A1V2ZYA6</accession>
<dbReference type="Pfam" id="PF11072">
    <property type="entry name" value="DUF2859"/>
    <property type="match status" value="1"/>
</dbReference>
<dbReference type="EMBL" id="MUZR01000024">
    <property type="protein sequence ID" value="OOC10090.1"/>
    <property type="molecule type" value="Genomic_DNA"/>
</dbReference>
<evidence type="ECO:0000313" key="3">
    <source>
        <dbReference type="Proteomes" id="UP000189177"/>
    </source>
</evidence>
<feature type="chain" id="PRO_5012189174" evidence="1">
    <location>
        <begin position="17"/>
        <end position="170"/>
    </location>
</feature>
<comment type="caution">
    <text evidence="2">The sequence shown here is derived from an EMBL/GenBank/DDBJ whole genome shotgun (WGS) entry which is preliminary data.</text>
</comment>
<keyword evidence="3" id="KW-1185">Reference proteome</keyword>
<evidence type="ECO:0000256" key="1">
    <source>
        <dbReference type="SAM" id="SignalP"/>
    </source>
</evidence>
<gene>
    <name evidence="2" type="ORF">B1A74_07725</name>
</gene>
<organism evidence="2 3">
    <name type="scientific">Thioalkalivibrio halophilus</name>
    <dbReference type="NCBI Taxonomy" id="252474"/>
    <lineage>
        <taxon>Bacteria</taxon>
        <taxon>Pseudomonadati</taxon>
        <taxon>Pseudomonadota</taxon>
        <taxon>Gammaproteobacteria</taxon>
        <taxon>Chromatiales</taxon>
        <taxon>Ectothiorhodospiraceae</taxon>
        <taxon>Thioalkalivibrio</taxon>
    </lineage>
</organism>
<feature type="signal peptide" evidence="1">
    <location>
        <begin position="1"/>
        <end position="16"/>
    </location>
</feature>
<dbReference type="AlphaFoldDB" id="A0A1V2ZYA6"/>
<dbReference type="OrthoDB" id="8560395at2"/>
<dbReference type="Proteomes" id="UP000189177">
    <property type="component" value="Unassembled WGS sequence"/>
</dbReference>
<dbReference type="NCBIfam" id="TIGR03765">
    <property type="entry name" value="ICE_PFL_4695"/>
    <property type="match status" value="1"/>
</dbReference>
<keyword evidence="1" id="KW-0732">Signal</keyword>
<dbReference type="STRING" id="252474.B1A74_07725"/>
<evidence type="ECO:0000313" key="2">
    <source>
        <dbReference type="EMBL" id="OOC10090.1"/>
    </source>
</evidence>
<protein>
    <submittedName>
        <fullName evidence="2">Integrating conjugative element protein</fullName>
    </submittedName>
</protein>
<reference evidence="2 3" key="1">
    <citation type="submission" date="2017-02" db="EMBL/GenBank/DDBJ databases">
        <title>Genomic diversity within the haloalkaliphilic genus Thioalkalivibrio.</title>
        <authorList>
            <person name="Ahn A.-C."/>
            <person name="Meier-Kolthoff J."/>
            <person name="Overmars L."/>
            <person name="Richter M."/>
            <person name="Woyke T."/>
            <person name="Sorokin D.Y."/>
            <person name="Muyzer G."/>
        </authorList>
    </citation>
    <scope>NUCLEOTIDE SEQUENCE [LARGE SCALE GENOMIC DNA]</scope>
    <source>
        <strain evidence="2 3">HL17</strain>
    </source>
</reference>